<gene>
    <name evidence="1" type="ORF">SVIM_LOCUS298548</name>
</gene>
<evidence type="ECO:0000313" key="1">
    <source>
        <dbReference type="EMBL" id="VFU46826.1"/>
    </source>
</evidence>
<organism evidence="1">
    <name type="scientific">Salix viminalis</name>
    <name type="common">Common osier</name>
    <name type="synonym">Basket willow</name>
    <dbReference type="NCBI Taxonomy" id="40686"/>
    <lineage>
        <taxon>Eukaryota</taxon>
        <taxon>Viridiplantae</taxon>
        <taxon>Streptophyta</taxon>
        <taxon>Embryophyta</taxon>
        <taxon>Tracheophyta</taxon>
        <taxon>Spermatophyta</taxon>
        <taxon>Magnoliopsida</taxon>
        <taxon>eudicotyledons</taxon>
        <taxon>Gunneridae</taxon>
        <taxon>Pentapetalae</taxon>
        <taxon>rosids</taxon>
        <taxon>fabids</taxon>
        <taxon>Malpighiales</taxon>
        <taxon>Salicaceae</taxon>
        <taxon>Saliceae</taxon>
        <taxon>Salix</taxon>
    </lineage>
</organism>
<dbReference type="AlphaFoldDB" id="A0A6N2M021"/>
<reference evidence="1" key="1">
    <citation type="submission" date="2019-03" db="EMBL/GenBank/DDBJ databases">
        <authorList>
            <person name="Mank J."/>
            <person name="Almeida P."/>
        </authorList>
    </citation>
    <scope>NUCLEOTIDE SEQUENCE</scope>
    <source>
        <strain evidence="1">78183</strain>
    </source>
</reference>
<name>A0A6N2M021_SALVM</name>
<proteinExistence type="predicted"/>
<accession>A0A6N2M021</accession>
<protein>
    <submittedName>
        <fullName evidence="1">Uncharacterized protein</fullName>
    </submittedName>
</protein>
<sequence length="158" mass="17552">MRFELVTAGLTSDQTPLEPSLYCDRRALVMNLPEQPRHDCCSKLHGFIENPVDFRILRCQFPDFSAMSLHESKATFFDRLVEEMPGICSDGMCSISTIDAFDGEVMVMDAALAVTPENSAAARDTALMDVFILTQNHGGREPEKQNNQQIIGCGCTRC</sequence>
<dbReference type="EMBL" id="CAADRP010001652">
    <property type="protein sequence ID" value="VFU46826.1"/>
    <property type="molecule type" value="Genomic_DNA"/>
</dbReference>